<evidence type="ECO:0000313" key="5">
    <source>
        <dbReference type="Proteomes" id="UP000630923"/>
    </source>
</evidence>
<dbReference type="PANTHER" id="PTHR43574">
    <property type="entry name" value="EPIMERASE-RELATED"/>
    <property type="match status" value="1"/>
</dbReference>
<proteinExistence type="predicted"/>
<dbReference type="AlphaFoldDB" id="A0A919ALV4"/>
<dbReference type="CDD" id="cd05266">
    <property type="entry name" value="SDR_a4"/>
    <property type="match status" value="1"/>
</dbReference>
<keyword evidence="2" id="KW-0472">Membrane</keyword>
<reference evidence="4" key="1">
    <citation type="journal article" date="2014" name="Int. J. Syst. Evol. Microbiol.">
        <title>Complete genome sequence of Corynebacterium casei LMG S-19264T (=DSM 44701T), isolated from a smear-ripened cheese.</title>
        <authorList>
            <consortium name="US DOE Joint Genome Institute (JGI-PGF)"/>
            <person name="Walter F."/>
            <person name="Albersmeier A."/>
            <person name="Kalinowski J."/>
            <person name="Ruckert C."/>
        </authorList>
    </citation>
    <scope>NUCLEOTIDE SEQUENCE</scope>
    <source>
        <strain evidence="4">KCTC 42590</strain>
    </source>
</reference>
<evidence type="ECO:0000256" key="2">
    <source>
        <dbReference type="SAM" id="Phobius"/>
    </source>
</evidence>
<dbReference type="SUPFAM" id="SSF51735">
    <property type="entry name" value="NAD(P)-binding Rossmann-fold domains"/>
    <property type="match status" value="1"/>
</dbReference>
<organism evidence="4 5">
    <name type="scientific">Kordiimonas sediminis</name>
    <dbReference type="NCBI Taxonomy" id="1735581"/>
    <lineage>
        <taxon>Bacteria</taxon>
        <taxon>Pseudomonadati</taxon>
        <taxon>Pseudomonadota</taxon>
        <taxon>Alphaproteobacteria</taxon>
        <taxon>Kordiimonadales</taxon>
        <taxon>Kordiimonadaceae</taxon>
        <taxon>Kordiimonas</taxon>
    </lineage>
</organism>
<sequence length="291" mass="31599">MTNTSAQDPQHLFIIGPGYSAGYVAALALSAGWLVSATYRSSEKQQQLKDAGLVPVPFGSMPTGTPVTHCLVSVPPSVDGDPAYDTYQPLLQQCSDLSWIGYLSSTNVYGNHDGGWVDEETLPTPSLDRGIRRVHAEKDWSEFASSVGSVCHIFRLAGIYGPGRNAITTIQKGRARRVIKEGQLFSRIHVEDIAQTVLAAMTSGAPSTVFNLADDAPAPPQDVILYAANLMGVAPPEEVAFEDADLSPMAKSFYAESKRVRNTKIKEVLNIRLRYPSYEQGLQALWNAVKD</sequence>
<feature type="domain" description="NAD-dependent epimerase/dehydratase" evidence="3">
    <location>
        <begin position="102"/>
        <end position="213"/>
    </location>
</feature>
<keyword evidence="1" id="KW-0520">NAD</keyword>
<reference evidence="4" key="2">
    <citation type="submission" date="2020-09" db="EMBL/GenBank/DDBJ databases">
        <authorList>
            <person name="Sun Q."/>
            <person name="Kim S."/>
        </authorList>
    </citation>
    <scope>NUCLEOTIDE SEQUENCE</scope>
    <source>
        <strain evidence="4">KCTC 42590</strain>
    </source>
</reference>
<name>A0A919ALV4_9PROT</name>
<dbReference type="InterPro" id="IPR036291">
    <property type="entry name" value="NAD(P)-bd_dom_sf"/>
</dbReference>
<dbReference type="Gene3D" id="3.40.50.720">
    <property type="entry name" value="NAD(P)-binding Rossmann-like Domain"/>
    <property type="match status" value="1"/>
</dbReference>
<feature type="transmembrane region" description="Helical" evidence="2">
    <location>
        <begin position="20"/>
        <end position="39"/>
    </location>
</feature>
<accession>A0A919ALV4</accession>
<comment type="caution">
    <text evidence="4">The sequence shown here is derived from an EMBL/GenBank/DDBJ whole genome shotgun (WGS) entry which is preliminary data.</text>
</comment>
<evidence type="ECO:0000259" key="3">
    <source>
        <dbReference type="Pfam" id="PF01370"/>
    </source>
</evidence>
<evidence type="ECO:0000313" key="4">
    <source>
        <dbReference type="EMBL" id="GHF15802.1"/>
    </source>
</evidence>
<evidence type="ECO:0000256" key="1">
    <source>
        <dbReference type="ARBA" id="ARBA00023027"/>
    </source>
</evidence>
<keyword evidence="2" id="KW-1133">Transmembrane helix</keyword>
<keyword evidence="5" id="KW-1185">Reference proteome</keyword>
<protein>
    <submittedName>
        <fullName evidence="4">NAD(P)-dependent oxidoreductase</fullName>
    </submittedName>
</protein>
<keyword evidence="2" id="KW-0812">Transmembrane</keyword>
<gene>
    <name evidence="4" type="ORF">GCM10017044_07520</name>
</gene>
<dbReference type="Proteomes" id="UP000630923">
    <property type="component" value="Unassembled WGS sequence"/>
</dbReference>
<dbReference type="InterPro" id="IPR001509">
    <property type="entry name" value="Epimerase_deHydtase"/>
</dbReference>
<dbReference type="RefSeq" id="WP_191250206.1">
    <property type="nucleotide sequence ID" value="NZ_BNCI01000001.1"/>
</dbReference>
<dbReference type="Pfam" id="PF01370">
    <property type="entry name" value="Epimerase"/>
    <property type="match status" value="1"/>
</dbReference>
<dbReference type="EMBL" id="BNCI01000001">
    <property type="protein sequence ID" value="GHF15802.1"/>
    <property type="molecule type" value="Genomic_DNA"/>
</dbReference>